<dbReference type="InterPro" id="IPR050259">
    <property type="entry name" value="SDR"/>
</dbReference>
<protein>
    <submittedName>
        <fullName evidence="2">Putative oxidoreductase</fullName>
    </submittedName>
</protein>
<evidence type="ECO:0000313" key="3">
    <source>
        <dbReference type="Proteomes" id="UP000256805"/>
    </source>
</evidence>
<dbReference type="PANTHER" id="PTHR42879">
    <property type="entry name" value="3-OXOACYL-(ACYL-CARRIER-PROTEIN) REDUCTASE"/>
    <property type="match status" value="1"/>
</dbReference>
<dbReference type="PRINTS" id="PR00081">
    <property type="entry name" value="GDHRDH"/>
</dbReference>
<reference evidence="2 3" key="1">
    <citation type="submission" date="2018-01" db="EMBL/GenBank/DDBJ databases">
        <authorList>
            <person name="Gaut B.S."/>
            <person name="Morton B.R."/>
            <person name="Clegg M.T."/>
            <person name="Duvall M.R."/>
        </authorList>
    </citation>
    <scope>NUCLEOTIDE SEQUENCE [LARGE SCALE GENOMIC DNA]</scope>
    <source>
        <strain evidence="2">Cupriavidus taiwanensis cmp 52</strain>
    </source>
</reference>
<comment type="similarity">
    <text evidence="1">Belongs to the short-chain dehydrogenases/reductases (SDR) family.</text>
</comment>
<gene>
    <name evidence="2" type="ORF">CBM2634_B60255</name>
</gene>
<dbReference type="InterPro" id="IPR002347">
    <property type="entry name" value="SDR_fam"/>
</dbReference>
<sequence length="263" mass="27402">MQSTKYMNLKNKVALVTGSSGGLGLRVAQKLAASGATVVINSRSADNAGKAAAELRGISEAVSIAVGDCGDYEQAAGVARQAAEAHGGIDILVSAGAQGAIRPMPFAEMSGADLVTAFESRFFARIFPVHAALPYLRERGGSVVMVGTDAGRHPTPGESIVGAAGAGVILITKALAKEFSRWNIRVNSVALTLTSDTPSWDRIFAEEHFQKRLFSKLVERFPSGRPPTAEEVARVAVFLASDEAAQVTGQTISVNGGLSFGGW</sequence>
<evidence type="ECO:0000256" key="1">
    <source>
        <dbReference type="ARBA" id="ARBA00006484"/>
    </source>
</evidence>
<dbReference type="Proteomes" id="UP000256805">
    <property type="component" value="Unassembled WGS sequence"/>
</dbReference>
<organism evidence="2 3">
    <name type="scientific">Cupriavidus taiwanensis</name>
    <dbReference type="NCBI Taxonomy" id="164546"/>
    <lineage>
        <taxon>Bacteria</taxon>
        <taxon>Pseudomonadati</taxon>
        <taxon>Pseudomonadota</taxon>
        <taxon>Betaproteobacteria</taxon>
        <taxon>Burkholderiales</taxon>
        <taxon>Burkholderiaceae</taxon>
        <taxon>Cupriavidus</taxon>
    </lineage>
</organism>
<dbReference type="Gene3D" id="3.40.50.720">
    <property type="entry name" value="NAD(P)-binding Rossmann-like Domain"/>
    <property type="match status" value="1"/>
</dbReference>
<dbReference type="InterPro" id="IPR036291">
    <property type="entry name" value="NAD(P)-bd_dom_sf"/>
</dbReference>
<evidence type="ECO:0000313" key="2">
    <source>
        <dbReference type="EMBL" id="SPS01839.1"/>
    </source>
</evidence>
<dbReference type="EMBL" id="OVTA01000047">
    <property type="protein sequence ID" value="SPS01839.1"/>
    <property type="molecule type" value="Genomic_DNA"/>
</dbReference>
<name>A0A375JAD1_9BURK</name>
<dbReference type="SUPFAM" id="SSF51735">
    <property type="entry name" value="NAD(P)-binding Rossmann-fold domains"/>
    <property type="match status" value="1"/>
</dbReference>
<accession>A0A375JAD1</accession>
<proteinExistence type="inferred from homology"/>
<dbReference type="AlphaFoldDB" id="A0A375JAD1"/>
<dbReference type="Pfam" id="PF13561">
    <property type="entry name" value="adh_short_C2"/>
    <property type="match status" value="1"/>
</dbReference>